<dbReference type="PANTHER" id="PTHR42756">
    <property type="entry name" value="TRANSCRIPTIONAL REGULATOR, MARR"/>
    <property type="match status" value="1"/>
</dbReference>
<dbReference type="Pfam" id="PF01047">
    <property type="entry name" value="MarR"/>
    <property type="match status" value="1"/>
</dbReference>
<gene>
    <name evidence="5" type="ORF">OMES3154_00388</name>
</gene>
<evidence type="ECO:0000256" key="1">
    <source>
        <dbReference type="ARBA" id="ARBA00023015"/>
    </source>
</evidence>
<dbReference type="RefSeq" id="WP_156683129.1">
    <property type="nucleotide sequence ID" value="NZ_CABWIB010000001.1"/>
</dbReference>
<feature type="domain" description="HTH marR-type" evidence="4">
    <location>
        <begin position="1"/>
        <end position="135"/>
    </location>
</feature>
<dbReference type="AlphaFoldDB" id="A0A6I8M6M4"/>
<dbReference type="Pfam" id="PF04023">
    <property type="entry name" value="FeoA"/>
    <property type="match status" value="1"/>
</dbReference>
<evidence type="ECO:0000256" key="3">
    <source>
        <dbReference type="ARBA" id="ARBA00023163"/>
    </source>
</evidence>
<dbReference type="PROSITE" id="PS50995">
    <property type="entry name" value="HTH_MARR_2"/>
    <property type="match status" value="1"/>
</dbReference>
<organism evidence="5 6">
    <name type="scientific">Oceanivirga miroungae</name>
    <dbReference type="NCBI Taxonomy" id="1130046"/>
    <lineage>
        <taxon>Bacteria</taxon>
        <taxon>Fusobacteriati</taxon>
        <taxon>Fusobacteriota</taxon>
        <taxon>Fusobacteriia</taxon>
        <taxon>Fusobacteriales</taxon>
        <taxon>Leptotrichiaceae</taxon>
        <taxon>Oceanivirga</taxon>
    </lineage>
</organism>
<dbReference type="InterPro" id="IPR007167">
    <property type="entry name" value="Fe-transptr_FeoA-like"/>
</dbReference>
<evidence type="ECO:0000259" key="4">
    <source>
        <dbReference type="PROSITE" id="PS50995"/>
    </source>
</evidence>
<dbReference type="GO" id="GO:0003677">
    <property type="term" value="F:DNA binding"/>
    <property type="evidence" value="ECO:0007669"/>
    <property type="project" value="UniProtKB-KW"/>
</dbReference>
<proteinExistence type="predicted"/>
<accession>A0A6I8M6M4</accession>
<dbReference type="InterPro" id="IPR000835">
    <property type="entry name" value="HTH_MarR-typ"/>
</dbReference>
<dbReference type="GO" id="GO:0003700">
    <property type="term" value="F:DNA-binding transcription factor activity"/>
    <property type="evidence" value="ECO:0007669"/>
    <property type="project" value="InterPro"/>
</dbReference>
<keyword evidence="3" id="KW-0804">Transcription</keyword>
<dbReference type="InterPro" id="IPR036388">
    <property type="entry name" value="WH-like_DNA-bd_sf"/>
</dbReference>
<evidence type="ECO:0000313" key="6">
    <source>
        <dbReference type="Proteomes" id="UP000419017"/>
    </source>
</evidence>
<protein>
    <submittedName>
        <fullName evidence="5">MarR family transcriptional regulator</fullName>
    </submittedName>
</protein>
<evidence type="ECO:0000313" key="5">
    <source>
        <dbReference type="EMBL" id="VWL85106.1"/>
    </source>
</evidence>
<dbReference type="SMART" id="SM00347">
    <property type="entry name" value="HTH_MARR"/>
    <property type="match status" value="1"/>
</dbReference>
<keyword evidence="2" id="KW-0238">DNA-binding</keyword>
<reference evidence="5 6" key="1">
    <citation type="submission" date="2019-10" db="EMBL/GenBank/DDBJ databases">
        <authorList>
            <person name="Blom J."/>
        </authorList>
    </citation>
    <scope>NUCLEOTIDE SEQUENCE [LARGE SCALE GENOMIC DNA]</scope>
    <source>
        <strain evidence="5 6">ES3154-GLU</strain>
    </source>
</reference>
<keyword evidence="6" id="KW-1185">Reference proteome</keyword>
<sequence length="219" mass="25363">MIGELENLIRDFNKSYQKLEQLNLDNTIKCLTQNEIYIIRTIADKNLTVNELNEYLETTVGTTSLAITKLEKKKFIERKKDKIDKRKVYVSLSEKGKLAYNVYDNVQEKLLTYAMRGIEDKEKKEFCNTFSKLIANLKEMKKMYAKINLSDLNVSDVATIDEIKLSYAGFKYLYEKGIAIGKEVKVIDKTKNVLTLETFKGKKNLTTDDAKEVLCIKRI</sequence>
<dbReference type="Gene3D" id="1.10.10.10">
    <property type="entry name" value="Winged helix-like DNA-binding domain superfamily/Winged helix DNA-binding domain"/>
    <property type="match status" value="1"/>
</dbReference>
<dbReference type="GO" id="GO:0046914">
    <property type="term" value="F:transition metal ion binding"/>
    <property type="evidence" value="ECO:0007669"/>
    <property type="project" value="InterPro"/>
</dbReference>
<evidence type="ECO:0000256" key="2">
    <source>
        <dbReference type="ARBA" id="ARBA00023125"/>
    </source>
</evidence>
<dbReference type="Proteomes" id="UP000419017">
    <property type="component" value="Unassembled WGS sequence"/>
</dbReference>
<keyword evidence="1" id="KW-0805">Transcription regulation</keyword>
<name>A0A6I8M6M4_9FUSO</name>
<dbReference type="PANTHER" id="PTHR42756:SF1">
    <property type="entry name" value="TRANSCRIPTIONAL REPRESSOR OF EMRAB OPERON"/>
    <property type="match status" value="1"/>
</dbReference>
<dbReference type="InterPro" id="IPR036390">
    <property type="entry name" value="WH_DNA-bd_sf"/>
</dbReference>
<dbReference type="SUPFAM" id="SSF46785">
    <property type="entry name" value="Winged helix' DNA-binding domain"/>
    <property type="match status" value="1"/>
</dbReference>
<dbReference type="EMBL" id="CABWIB010000001">
    <property type="protein sequence ID" value="VWL85106.1"/>
    <property type="molecule type" value="Genomic_DNA"/>
</dbReference>